<dbReference type="STRING" id="1220578.FPE01S_01_03660"/>
<proteinExistence type="predicted"/>
<dbReference type="Pfam" id="PF07786">
    <property type="entry name" value="HGSNAT_cat"/>
    <property type="match status" value="1"/>
</dbReference>
<organism evidence="3 4">
    <name type="scientific">Flavihumibacter petaseus NBRC 106054</name>
    <dbReference type="NCBI Taxonomy" id="1220578"/>
    <lineage>
        <taxon>Bacteria</taxon>
        <taxon>Pseudomonadati</taxon>
        <taxon>Bacteroidota</taxon>
        <taxon>Chitinophagia</taxon>
        <taxon>Chitinophagales</taxon>
        <taxon>Chitinophagaceae</taxon>
        <taxon>Flavihumibacter</taxon>
    </lineage>
</organism>
<dbReference type="AlphaFoldDB" id="A0A0E9MUU5"/>
<feature type="transmembrane region" description="Helical" evidence="1">
    <location>
        <begin position="192"/>
        <end position="213"/>
    </location>
</feature>
<evidence type="ECO:0000313" key="3">
    <source>
        <dbReference type="EMBL" id="GAO41354.1"/>
    </source>
</evidence>
<accession>A0A0E9MUU5</accession>
<evidence type="ECO:0000259" key="2">
    <source>
        <dbReference type="Pfam" id="PF07786"/>
    </source>
</evidence>
<feature type="transmembrane region" description="Helical" evidence="1">
    <location>
        <begin position="141"/>
        <end position="161"/>
    </location>
</feature>
<name>A0A0E9MUU5_9BACT</name>
<feature type="transmembrane region" description="Helical" evidence="1">
    <location>
        <begin position="115"/>
        <end position="134"/>
    </location>
</feature>
<keyword evidence="1" id="KW-0812">Transmembrane</keyword>
<feature type="transmembrane region" description="Helical" evidence="1">
    <location>
        <begin position="225"/>
        <end position="246"/>
    </location>
</feature>
<sequence length="394" mass="45047">MTPSSQRYHAIDILRGLVMIIMALDHTRDFFHVTALTADPLDPATTTVPLYFTRWITHFCAPIFVFLSGLSAAIASRKRTPAEAGAFLLKRGFWLVLVELVIITLGITFNPFYNFVILQVIWAIGWSMIILGLLVRFAPKLILPVGLLLFLGHNILDFVTLPSEGSVSVLMRILLTASGTVLPLNQTHFIGVFYAILPWTGIMLLGYCLAGLYSPDYDPAKRRRWLYRAGAIVIAAFVIIRGINVYGDPSRWQSFPHAYQSFLSFLNTTKYPPSLLYHCMTIGPGLVLLAFFEQHQNAFTRFGEVYGKVPFFYYVIHFYLIHVITVICFFATGHDASQIADPNSPFLFRPIQYGFSLPVVYLVWMFIVLSLYYPCRWFGEYKRNHQGYWWLSYL</sequence>
<dbReference type="Proteomes" id="UP000033121">
    <property type="component" value="Unassembled WGS sequence"/>
</dbReference>
<gene>
    <name evidence="3" type="ORF">FPE01S_01_03660</name>
</gene>
<dbReference type="PANTHER" id="PTHR40407">
    <property type="entry name" value="MEMBRANE PROTEIN-LIKE PROTEIN"/>
    <property type="match status" value="1"/>
</dbReference>
<protein>
    <recommendedName>
        <fullName evidence="2">Heparan-alpha-glucosaminide N-acetyltransferase catalytic domain-containing protein</fullName>
    </recommendedName>
</protein>
<feature type="transmembrane region" description="Helical" evidence="1">
    <location>
        <begin position="312"/>
        <end position="333"/>
    </location>
</feature>
<dbReference type="EMBL" id="BBWV01000001">
    <property type="protein sequence ID" value="GAO41354.1"/>
    <property type="molecule type" value="Genomic_DNA"/>
</dbReference>
<keyword evidence="1" id="KW-1133">Transmembrane helix</keyword>
<feature type="transmembrane region" description="Helical" evidence="1">
    <location>
        <begin position="88"/>
        <end position="109"/>
    </location>
</feature>
<feature type="transmembrane region" description="Helical" evidence="1">
    <location>
        <begin position="275"/>
        <end position="292"/>
    </location>
</feature>
<keyword evidence="1" id="KW-0472">Membrane</keyword>
<comment type="caution">
    <text evidence="3">The sequence shown here is derived from an EMBL/GenBank/DDBJ whole genome shotgun (WGS) entry which is preliminary data.</text>
</comment>
<feature type="transmembrane region" description="Helical" evidence="1">
    <location>
        <begin position="55"/>
        <end position="76"/>
    </location>
</feature>
<feature type="domain" description="Heparan-alpha-glucosaminide N-acetyltransferase catalytic" evidence="2">
    <location>
        <begin position="7"/>
        <end position="218"/>
    </location>
</feature>
<evidence type="ECO:0000313" key="4">
    <source>
        <dbReference type="Proteomes" id="UP000033121"/>
    </source>
</evidence>
<reference evidence="3 4" key="1">
    <citation type="submission" date="2015-04" db="EMBL/GenBank/DDBJ databases">
        <title>Whole genome shotgun sequence of Flavihumibacter petaseus NBRC 106054.</title>
        <authorList>
            <person name="Miyazawa S."/>
            <person name="Hosoyama A."/>
            <person name="Hashimoto M."/>
            <person name="Noguchi M."/>
            <person name="Tsuchikane K."/>
            <person name="Ohji S."/>
            <person name="Yamazoe A."/>
            <person name="Ichikawa N."/>
            <person name="Kimura A."/>
            <person name="Fujita N."/>
        </authorList>
    </citation>
    <scope>NUCLEOTIDE SEQUENCE [LARGE SCALE GENOMIC DNA]</scope>
    <source>
        <strain evidence="3 4">NBRC 106054</strain>
    </source>
</reference>
<evidence type="ECO:0000256" key="1">
    <source>
        <dbReference type="SAM" id="Phobius"/>
    </source>
</evidence>
<dbReference type="OrthoDB" id="508112at2"/>
<dbReference type="RefSeq" id="WP_046367235.1">
    <property type="nucleotide sequence ID" value="NZ_BBWV01000001.1"/>
</dbReference>
<dbReference type="PANTHER" id="PTHR40407:SF1">
    <property type="entry name" value="HEPARAN-ALPHA-GLUCOSAMINIDE N-ACETYLTRANSFERASE CATALYTIC DOMAIN-CONTAINING PROTEIN"/>
    <property type="match status" value="1"/>
</dbReference>
<keyword evidence="4" id="KW-1185">Reference proteome</keyword>
<dbReference type="InterPro" id="IPR012429">
    <property type="entry name" value="HGSNAT_cat"/>
</dbReference>
<feature type="transmembrane region" description="Helical" evidence="1">
    <location>
        <begin position="353"/>
        <end position="373"/>
    </location>
</feature>